<evidence type="ECO:0000313" key="5">
    <source>
        <dbReference type="Proteomes" id="UP000321769"/>
    </source>
</evidence>
<protein>
    <recommendedName>
        <fullName evidence="2">Segregation and condensation protein A</fullName>
    </recommendedName>
</protein>
<dbReference type="Gene3D" id="6.10.250.2410">
    <property type="match status" value="1"/>
</dbReference>
<dbReference type="PANTHER" id="PTHR33969">
    <property type="entry name" value="SEGREGATION AND CONDENSATION PROTEIN A"/>
    <property type="match status" value="1"/>
</dbReference>
<keyword evidence="1" id="KW-0159">Chromosome partition</keyword>
<dbReference type="RefSeq" id="WP_246119689.1">
    <property type="nucleotide sequence ID" value="NZ_BAAAYQ010000006.1"/>
</dbReference>
<keyword evidence="5" id="KW-1185">Reference proteome</keyword>
<dbReference type="EMBL" id="BJZQ01000012">
    <property type="protein sequence ID" value="GEO89869.1"/>
    <property type="molecule type" value="Genomic_DNA"/>
</dbReference>
<name>A0A512HWQ2_9ACTN</name>
<evidence type="ECO:0000313" key="4">
    <source>
        <dbReference type="EMBL" id="GEO89869.1"/>
    </source>
</evidence>
<dbReference type="AlphaFoldDB" id="A0A512HWQ2"/>
<evidence type="ECO:0000256" key="1">
    <source>
        <dbReference type="ARBA" id="ARBA00022829"/>
    </source>
</evidence>
<accession>A0A512HWQ2</accession>
<dbReference type="Proteomes" id="UP000321769">
    <property type="component" value="Unassembled WGS sequence"/>
</dbReference>
<evidence type="ECO:0000256" key="3">
    <source>
        <dbReference type="SAM" id="MobiDB-lite"/>
    </source>
</evidence>
<evidence type="ECO:0000256" key="2">
    <source>
        <dbReference type="ARBA" id="ARBA00044777"/>
    </source>
</evidence>
<sequence>MSVAEPAPTDAPDAGFSVTLGNFEGPFDLLLQLISKHQLDITEVALSVVTSDFIAYTRELEDDLEQTTNFLLIAATLLDLKTARLLPQAEVEDEEDLALLEARDLLFARLMQYRAFKTVAAILAERFENALLRHPRAVTLEPRFASLLPEVEIRATAQDLAALAAAALAPKQVPLVSLAHLHAPSVSVREQAHLVVDRLRRERSLTFRAITQDAPDGQTKVARFLALLELFREGMLSFEQAEPLGELTVRWTGSDDGDIDVGDEFDEPLSADDDAGTAPLAEDETTGSDDDRD</sequence>
<organism evidence="4 5">
    <name type="scientific">Aeromicrobium flavum</name>
    <dbReference type="NCBI Taxonomy" id="416568"/>
    <lineage>
        <taxon>Bacteria</taxon>
        <taxon>Bacillati</taxon>
        <taxon>Actinomycetota</taxon>
        <taxon>Actinomycetes</taxon>
        <taxon>Propionibacteriales</taxon>
        <taxon>Nocardioidaceae</taxon>
        <taxon>Aeromicrobium</taxon>
    </lineage>
</organism>
<feature type="region of interest" description="Disordered" evidence="3">
    <location>
        <begin position="252"/>
        <end position="293"/>
    </location>
</feature>
<gene>
    <name evidence="4" type="ORF">AFL01nite_21960</name>
</gene>
<proteinExistence type="predicted"/>
<dbReference type="GO" id="GO:0007059">
    <property type="term" value="P:chromosome segregation"/>
    <property type="evidence" value="ECO:0007669"/>
    <property type="project" value="UniProtKB-KW"/>
</dbReference>
<dbReference type="InterPro" id="IPR003768">
    <property type="entry name" value="ScpA"/>
</dbReference>
<comment type="caution">
    <text evidence="4">The sequence shown here is derived from an EMBL/GenBank/DDBJ whole genome shotgun (WGS) entry which is preliminary data.</text>
</comment>
<feature type="compositionally biased region" description="Acidic residues" evidence="3">
    <location>
        <begin position="255"/>
        <end position="293"/>
    </location>
</feature>
<dbReference type="Pfam" id="PF02616">
    <property type="entry name" value="SMC_ScpA"/>
    <property type="match status" value="1"/>
</dbReference>
<dbReference type="PANTHER" id="PTHR33969:SF2">
    <property type="entry name" value="SEGREGATION AND CONDENSATION PROTEIN A"/>
    <property type="match status" value="1"/>
</dbReference>
<reference evidence="4 5" key="1">
    <citation type="submission" date="2019-07" db="EMBL/GenBank/DDBJ databases">
        <title>Whole genome shotgun sequence of Aeromicrobium flavum NBRC 107625.</title>
        <authorList>
            <person name="Hosoyama A."/>
            <person name="Uohara A."/>
            <person name="Ohji S."/>
            <person name="Ichikawa N."/>
        </authorList>
    </citation>
    <scope>NUCLEOTIDE SEQUENCE [LARGE SCALE GENOMIC DNA]</scope>
    <source>
        <strain evidence="4 5">NBRC 107625</strain>
    </source>
</reference>